<dbReference type="EMBL" id="BAAAPY010000003">
    <property type="protein sequence ID" value="GAA2075099.1"/>
    <property type="molecule type" value="Genomic_DNA"/>
</dbReference>
<dbReference type="NCBIfam" id="TIGR00996">
    <property type="entry name" value="Mtu_fam_mce"/>
    <property type="match status" value="1"/>
</dbReference>
<dbReference type="InterPro" id="IPR003399">
    <property type="entry name" value="Mce/MlaD"/>
</dbReference>
<feature type="domain" description="Mce/MlaD" evidence="2">
    <location>
        <begin position="37"/>
        <end position="111"/>
    </location>
</feature>
<feature type="region of interest" description="Disordered" evidence="1">
    <location>
        <begin position="375"/>
        <end position="399"/>
    </location>
</feature>
<evidence type="ECO:0000259" key="3">
    <source>
        <dbReference type="Pfam" id="PF11887"/>
    </source>
</evidence>
<dbReference type="InterPro" id="IPR024516">
    <property type="entry name" value="Mce_C"/>
</dbReference>
<dbReference type="Proteomes" id="UP001501480">
    <property type="component" value="Unassembled WGS sequence"/>
</dbReference>
<evidence type="ECO:0000256" key="1">
    <source>
        <dbReference type="SAM" id="MobiDB-lite"/>
    </source>
</evidence>
<reference evidence="4 5" key="1">
    <citation type="journal article" date="2019" name="Int. J. Syst. Evol. Microbiol.">
        <title>The Global Catalogue of Microorganisms (GCM) 10K type strain sequencing project: providing services to taxonomists for standard genome sequencing and annotation.</title>
        <authorList>
            <consortium name="The Broad Institute Genomics Platform"/>
            <consortium name="The Broad Institute Genome Sequencing Center for Infectious Disease"/>
            <person name="Wu L."/>
            <person name="Ma J."/>
        </authorList>
    </citation>
    <scope>NUCLEOTIDE SEQUENCE [LARGE SCALE GENOMIC DNA]</scope>
    <source>
        <strain evidence="4 5">JCM 15749</strain>
    </source>
</reference>
<organism evidence="4 5">
    <name type="scientific">Aeromicrobium halocynthiae</name>
    <dbReference type="NCBI Taxonomy" id="560557"/>
    <lineage>
        <taxon>Bacteria</taxon>
        <taxon>Bacillati</taxon>
        <taxon>Actinomycetota</taxon>
        <taxon>Actinomycetes</taxon>
        <taxon>Propionibacteriales</taxon>
        <taxon>Nocardioidaceae</taxon>
        <taxon>Aeromicrobium</taxon>
    </lineage>
</organism>
<accession>A0ABN2VWM2</accession>
<dbReference type="Pfam" id="PF11887">
    <property type="entry name" value="Mce4_CUP1"/>
    <property type="match status" value="1"/>
</dbReference>
<sequence>MSALMSRLAGLSRVVTVAVVLALVAGAVFVFVDRTESQTLTVDFPRTNSLYEGSDVKILGVAVGTVDSLEPRGDVVRATLSYPQDVSLPQDVKAVIVSPSIVGDRFVQLAPVYSGGPTLQDAAVLGPERTEVPIELDEVYGSLDDLAVALGPDGANSEGALSTLIDSSAEQLDGQGAQLNQTLRNFGRLSQTLSNNKDDLFGSVREVSQFVDLLNRNDAAVRAFFDSTAEVSEVLAGEREDLALTIEALGDALVEVRRLVRDNREELRGNVQNLQVVAEVLAQHEKDIEEITVNAPTALSNVALAYNGNQGTLDNRDDALALLTGVVGGLPSLLCNAGDGAGLGDIPVLGPILVDGCRQLSDLLGPVFGGLTDAASGAGGAPGPGDVPEILPQGGDEASPELLQQLREGLGVERAAVAPTSSPDRTQTSLEDMLAVP</sequence>
<protein>
    <recommendedName>
        <fullName evidence="6">MCE family protein</fullName>
    </recommendedName>
</protein>
<dbReference type="PANTHER" id="PTHR33371:SF4">
    <property type="entry name" value="INTERMEMBRANE PHOSPHOLIPID TRANSPORT SYSTEM BINDING PROTEIN MLAD"/>
    <property type="match status" value="1"/>
</dbReference>
<proteinExistence type="predicted"/>
<feature type="domain" description="Mammalian cell entry C-terminal" evidence="3">
    <location>
        <begin position="118"/>
        <end position="309"/>
    </location>
</feature>
<evidence type="ECO:0000313" key="4">
    <source>
        <dbReference type="EMBL" id="GAA2075099.1"/>
    </source>
</evidence>
<comment type="caution">
    <text evidence="4">The sequence shown here is derived from an EMBL/GenBank/DDBJ whole genome shotgun (WGS) entry which is preliminary data.</text>
</comment>
<evidence type="ECO:0000259" key="2">
    <source>
        <dbReference type="Pfam" id="PF02470"/>
    </source>
</evidence>
<name>A0ABN2VWM2_9ACTN</name>
<evidence type="ECO:0000313" key="5">
    <source>
        <dbReference type="Proteomes" id="UP001501480"/>
    </source>
</evidence>
<keyword evidence="5" id="KW-1185">Reference proteome</keyword>
<dbReference type="Pfam" id="PF02470">
    <property type="entry name" value="MlaD"/>
    <property type="match status" value="1"/>
</dbReference>
<dbReference type="InterPro" id="IPR052336">
    <property type="entry name" value="MlaD_Phospholipid_Transporter"/>
</dbReference>
<gene>
    <name evidence="4" type="ORF">GCM10009821_12600</name>
</gene>
<feature type="region of interest" description="Disordered" evidence="1">
    <location>
        <begin position="414"/>
        <end position="437"/>
    </location>
</feature>
<dbReference type="PANTHER" id="PTHR33371">
    <property type="entry name" value="INTERMEMBRANE PHOSPHOLIPID TRANSPORT SYSTEM BINDING PROTEIN MLAD-RELATED"/>
    <property type="match status" value="1"/>
</dbReference>
<evidence type="ECO:0008006" key="6">
    <source>
        <dbReference type="Google" id="ProtNLM"/>
    </source>
</evidence>
<feature type="compositionally biased region" description="Polar residues" evidence="1">
    <location>
        <begin position="419"/>
        <end position="430"/>
    </location>
</feature>
<dbReference type="InterPro" id="IPR005693">
    <property type="entry name" value="Mce"/>
</dbReference>